<dbReference type="SUPFAM" id="SSF51735">
    <property type="entry name" value="NAD(P)-binding Rossmann-fold domains"/>
    <property type="match status" value="1"/>
</dbReference>
<dbReference type="InterPro" id="IPR020904">
    <property type="entry name" value="Sc_DH/Rdtase_CS"/>
</dbReference>
<evidence type="ECO:0000313" key="5">
    <source>
        <dbReference type="Proteomes" id="UP000027446"/>
    </source>
</evidence>
<dbReference type="PANTHER" id="PTHR42760:SF133">
    <property type="entry name" value="3-OXOACYL-[ACYL-CARRIER-PROTEIN] REDUCTASE"/>
    <property type="match status" value="1"/>
</dbReference>
<gene>
    <name evidence="4" type="ORF">HAD_09975</name>
</gene>
<dbReference type="OrthoDB" id="9790146at2"/>
<dbReference type="InterPro" id="IPR002347">
    <property type="entry name" value="SDR_fam"/>
</dbReference>
<organism evidence="4 5">
    <name type="scientific">Hyphomonas adhaerens MHS-3</name>
    <dbReference type="NCBI Taxonomy" id="1280949"/>
    <lineage>
        <taxon>Bacteria</taxon>
        <taxon>Pseudomonadati</taxon>
        <taxon>Pseudomonadota</taxon>
        <taxon>Alphaproteobacteria</taxon>
        <taxon>Hyphomonadales</taxon>
        <taxon>Hyphomonadaceae</taxon>
        <taxon>Hyphomonas</taxon>
    </lineage>
</organism>
<reference evidence="4 5" key="1">
    <citation type="journal article" date="2014" name="Antonie Van Leeuwenhoek">
        <title>Hyphomonas beringensis sp. nov. and Hyphomonas chukchiensis sp. nov., isolated from surface seawater of the Bering Sea and Chukchi Sea.</title>
        <authorList>
            <person name="Li C."/>
            <person name="Lai Q."/>
            <person name="Li G."/>
            <person name="Dong C."/>
            <person name="Wang J."/>
            <person name="Liao Y."/>
            <person name="Shao Z."/>
        </authorList>
    </citation>
    <scope>NUCLEOTIDE SEQUENCE [LARGE SCALE GENOMIC DNA]</scope>
    <source>
        <strain evidence="4 5">MHS-3</strain>
    </source>
</reference>
<dbReference type="eggNOG" id="COG1028">
    <property type="taxonomic scope" value="Bacteria"/>
</dbReference>
<dbReference type="PRINTS" id="PR00080">
    <property type="entry name" value="SDRFAMILY"/>
</dbReference>
<dbReference type="Proteomes" id="UP000027446">
    <property type="component" value="Unassembled WGS sequence"/>
</dbReference>
<dbReference type="SMART" id="SM00822">
    <property type="entry name" value="PKS_KR"/>
    <property type="match status" value="1"/>
</dbReference>
<dbReference type="EMBL" id="ARYH01000001">
    <property type="protein sequence ID" value="KCZ86006.1"/>
    <property type="molecule type" value="Genomic_DNA"/>
</dbReference>
<comment type="caution">
    <text evidence="4">The sequence shown here is derived from an EMBL/GenBank/DDBJ whole genome shotgun (WGS) entry which is preliminary data.</text>
</comment>
<evidence type="ECO:0000256" key="2">
    <source>
        <dbReference type="ARBA" id="ARBA00023002"/>
    </source>
</evidence>
<sequence length="267" mass="27422">MTQFTLGKRLEGKTAIITGGGGGIGSATAQMLAAHGANLVISDINLAGAENAVTRVERLGAKGLAVEHDVGSEASWKDVISAAVSGFGGIDILVNNAGLHRETSFGAISLAEWDEVLRVDLSGAFVGIREAAPKIAERGGGAIVNISSIAARIGGSFAHYSVAKAGMIALTRAAAIEFASQKVRVNTVLPGLIETDLTRQVLSQPELARVMTGAIPLPYVGQPEDIASAVLFLCSGESRFMTGAELTVDGGLTATAGPKLDDMDRPK</sequence>
<dbReference type="AlphaFoldDB" id="A0A069E9J8"/>
<dbReference type="InterPro" id="IPR036291">
    <property type="entry name" value="NAD(P)-bd_dom_sf"/>
</dbReference>
<dbReference type="PANTHER" id="PTHR42760">
    <property type="entry name" value="SHORT-CHAIN DEHYDROGENASES/REDUCTASES FAMILY MEMBER"/>
    <property type="match status" value="1"/>
</dbReference>
<accession>A0A069E9J8</accession>
<dbReference type="Pfam" id="PF13561">
    <property type="entry name" value="adh_short_C2"/>
    <property type="match status" value="1"/>
</dbReference>
<dbReference type="STRING" id="1280949.HAD_09975"/>
<feature type="domain" description="Ketoreductase" evidence="3">
    <location>
        <begin position="13"/>
        <end position="179"/>
    </location>
</feature>
<comment type="similarity">
    <text evidence="1">Belongs to the short-chain dehydrogenases/reductases (SDR) family.</text>
</comment>
<dbReference type="PRINTS" id="PR00081">
    <property type="entry name" value="GDHRDH"/>
</dbReference>
<name>A0A069E9J8_9PROT</name>
<proteinExistence type="inferred from homology"/>
<dbReference type="Gene3D" id="3.40.50.720">
    <property type="entry name" value="NAD(P)-binding Rossmann-like Domain"/>
    <property type="match status" value="1"/>
</dbReference>
<dbReference type="NCBIfam" id="NF005559">
    <property type="entry name" value="PRK07231.1"/>
    <property type="match status" value="1"/>
</dbReference>
<dbReference type="InterPro" id="IPR057326">
    <property type="entry name" value="KR_dom"/>
</dbReference>
<evidence type="ECO:0000313" key="4">
    <source>
        <dbReference type="EMBL" id="KCZ86006.1"/>
    </source>
</evidence>
<dbReference type="FunFam" id="3.40.50.720:FF:000084">
    <property type="entry name" value="Short-chain dehydrogenase reductase"/>
    <property type="match status" value="1"/>
</dbReference>
<evidence type="ECO:0000259" key="3">
    <source>
        <dbReference type="SMART" id="SM00822"/>
    </source>
</evidence>
<keyword evidence="5" id="KW-1185">Reference proteome</keyword>
<dbReference type="RefSeq" id="WP_051596100.1">
    <property type="nucleotide sequence ID" value="NZ_ARYH01000001.1"/>
</dbReference>
<protein>
    <submittedName>
        <fullName evidence="4">Short-chain dehydrogenase/reductase SDR</fullName>
    </submittedName>
</protein>
<evidence type="ECO:0000256" key="1">
    <source>
        <dbReference type="ARBA" id="ARBA00006484"/>
    </source>
</evidence>
<dbReference type="GO" id="GO:0016616">
    <property type="term" value="F:oxidoreductase activity, acting on the CH-OH group of donors, NAD or NADP as acceptor"/>
    <property type="evidence" value="ECO:0007669"/>
    <property type="project" value="UniProtKB-ARBA"/>
</dbReference>
<dbReference type="PROSITE" id="PS00061">
    <property type="entry name" value="ADH_SHORT"/>
    <property type="match status" value="1"/>
</dbReference>
<dbReference type="PATRIC" id="fig|1280949.3.peg.2042"/>
<keyword evidence="2" id="KW-0560">Oxidoreductase</keyword>